<evidence type="ECO:0000256" key="7">
    <source>
        <dbReference type="ARBA" id="ARBA00022837"/>
    </source>
</evidence>
<protein>
    <recommendedName>
        <fullName evidence="13">Synaptotagmin</fullName>
    </recommendedName>
</protein>
<keyword evidence="12 13" id="KW-0968">Cytoplasmic vesicle</keyword>
<dbReference type="SMART" id="SM00239">
    <property type="entry name" value="C2"/>
    <property type="match status" value="1"/>
</dbReference>
<keyword evidence="4 13" id="KW-0812">Transmembrane</keyword>
<evidence type="ECO:0000256" key="13">
    <source>
        <dbReference type="RuleBase" id="RU367154"/>
    </source>
</evidence>
<dbReference type="Bgee" id="ENSELUG00000020883">
    <property type="expression patterns" value="Expressed in head kidney"/>
</dbReference>
<dbReference type="GO" id="GO:0005886">
    <property type="term" value="C:plasma membrane"/>
    <property type="evidence" value="ECO:0007669"/>
    <property type="project" value="TreeGrafter"/>
</dbReference>
<dbReference type="Pfam" id="PF00168">
    <property type="entry name" value="C2"/>
    <property type="match status" value="1"/>
</dbReference>
<dbReference type="PRINTS" id="PR00360">
    <property type="entry name" value="C2DOMAIN"/>
</dbReference>
<dbReference type="GO" id="GO:0005544">
    <property type="term" value="F:calcium-dependent phospholipid binding"/>
    <property type="evidence" value="ECO:0007669"/>
    <property type="project" value="TreeGrafter"/>
</dbReference>
<evidence type="ECO:0000256" key="10">
    <source>
        <dbReference type="ARBA" id="ARBA00023136"/>
    </source>
</evidence>
<dbReference type="GO" id="GO:0048791">
    <property type="term" value="P:calcium ion-regulated exocytosis of neurotransmitter"/>
    <property type="evidence" value="ECO:0007669"/>
    <property type="project" value="TreeGrafter"/>
</dbReference>
<dbReference type="InterPro" id="IPR000008">
    <property type="entry name" value="C2_dom"/>
</dbReference>
<comment type="subcellular location">
    <subcellularLocation>
        <location evidence="2">Cytoplasmic vesicle</location>
        <location evidence="2">Secretory vesicle</location>
        <location evidence="2">Chromaffin granule membrane</location>
        <topology evidence="2">Single-pass membrane protein</topology>
    </subcellularLocation>
    <subcellularLocation>
        <location evidence="1 13">Cytoplasmic vesicle</location>
        <location evidence="1 13">Secretory vesicle</location>
        <location evidence="1 13">Synaptic vesicle membrane</location>
        <topology evidence="1 13">Single-pass membrane protein</topology>
    </subcellularLocation>
</comment>
<proteinExistence type="inferred from homology"/>
<feature type="domain" description="C2" evidence="15">
    <location>
        <begin position="119"/>
        <end position="238"/>
    </location>
</feature>
<dbReference type="CDD" id="cd21342">
    <property type="entry name" value="Syt1_2_N"/>
    <property type="match status" value="1"/>
</dbReference>
<keyword evidence="5 13" id="KW-0479">Metal-binding</keyword>
<reference evidence="16" key="4">
    <citation type="submission" date="2025-09" db="UniProtKB">
        <authorList>
            <consortium name="Ensembl"/>
        </authorList>
    </citation>
    <scope>IDENTIFICATION</scope>
</reference>
<evidence type="ECO:0000256" key="1">
    <source>
        <dbReference type="ARBA" id="ARBA00004254"/>
    </source>
</evidence>
<keyword evidence="17" id="KW-1185">Reference proteome</keyword>
<dbReference type="PANTHER" id="PTHR10024">
    <property type="entry name" value="SYNAPTOTAGMIN"/>
    <property type="match status" value="1"/>
</dbReference>
<organism evidence="16 17">
    <name type="scientific">Esox lucius</name>
    <name type="common">Northern pike</name>
    <dbReference type="NCBI Taxonomy" id="8010"/>
    <lineage>
        <taxon>Eukaryota</taxon>
        <taxon>Metazoa</taxon>
        <taxon>Chordata</taxon>
        <taxon>Craniata</taxon>
        <taxon>Vertebrata</taxon>
        <taxon>Euteleostomi</taxon>
        <taxon>Actinopterygii</taxon>
        <taxon>Neopterygii</taxon>
        <taxon>Teleostei</taxon>
        <taxon>Protacanthopterygii</taxon>
        <taxon>Esociformes</taxon>
        <taxon>Esocidae</taxon>
        <taxon>Esox</taxon>
    </lineage>
</organism>
<feature type="transmembrane region" description="Helical" evidence="13">
    <location>
        <begin position="50"/>
        <end position="72"/>
    </location>
</feature>
<evidence type="ECO:0000256" key="11">
    <source>
        <dbReference type="ARBA" id="ARBA00023180"/>
    </source>
</evidence>
<evidence type="ECO:0000256" key="5">
    <source>
        <dbReference type="ARBA" id="ARBA00022723"/>
    </source>
</evidence>
<dbReference type="GO" id="GO:0000149">
    <property type="term" value="F:SNARE binding"/>
    <property type="evidence" value="ECO:0007669"/>
    <property type="project" value="TreeGrafter"/>
</dbReference>
<dbReference type="AlphaFoldDB" id="A0A6Q2X9R3"/>
<dbReference type="GO" id="GO:0030424">
    <property type="term" value="C:axon"/>
    <property type="evidence" value="ECO:0007669"/>
    <property type="project" value="TreeGrafter"/>
</dbReference>
<comment type="function">
    <text evidence="13">May have a regulatory role in the membrane interactions during trafficking of synaptic vesicles at the active zone of the synapse. It binds acidic phospholipids with a specificity that requires the presence of both an acidic head group and a diacyl backbone.</text>
</comment>
<keyword evidence="7 13" id="KW-0106">Calcium</keyword>
<dbReference type="SUPFAM" id="SSF49562">
    <property type="entry name" value="C2 domain (Calcium/lipid-binding domain, CaLB)"/>
    <property type="match status" value="1"/>
</dbReference>
<dbReference type="GO" id="GO:0001786">
    <property type="term" value="F:phosphatidylserine binding"/>
    <property type="evidence" value="ECO:0007669"/>
    <property type="project" value="TreeGrafter"/>
</dbReference>
<evidence type="ECO:0000256" key="12">
    <source>
        <dbReference type="ARBA" id="ARBA00023329"/>
    </source>
</evidence>
<dbReference type="PROSITE" id="PS50004">
    <property type="entry name" value="C2"/>
    <property type="match status" value="1"/>
</dbReference>
<dbReference type="Gene3D" id="2.60.40.150">
    <property type="entry name" value="C2 domain"/>
    <property type="match status" value="1"/>
</dbReference>
<feature type="region of interest" description="Disordered" evidence="14">
    <location>
        <begin position="82"/>
        <end position="115"/>
    </location>
</feature>
<dbReference type="Proteomes" id="UP000265140">
    <property type="component" value="Chromosome 19"/>
</dbReference>
<sequence length="257" mass="28994">MTGSHRAALAQPSPALLSTSLNATTTPEHWQGGHAPTKFMKELHSLQMPSWAIIALCVVSVFLVLSCCLCVWRKCLKKKDKGTDKEKKKKGKNVSNGDTEDTETRLTGREEEDPKEDVKLGKLEFSLDYNFTENTMVVGILQACDLPAMDVGGSSDPYVKLYLLPDKKRKFETKVHRKTLNPTFNETFTFKVPYSELGGRTLVMTVYDFDRFSKHDAIGALRVPMSSLDFSQITQEWRELKKAEKEEVRMDSSKGYG</sequence>
<dbReference type="GO" id="GO:0031045">
    <property type="term" value="C:dense core granule"/>
    <property type="evidence" value="ECO:0007669"/>
    <property type="project" value="TreeGrafter"/>
</dbReference>
<dbReference type="GO" id="GO:0030672">
    <property type="term" value="C:synaptic vesicle membrane"/>
    <property type="evidence" value="ECO:0007669"/>
    <property type="project" value="UniProtKB-SubCell"/>
</dbReference>
<name>A0A6Q2X9R3_ESOLU</name>
<evidence type="ECO:0000256" key="2">
    <source>
        <dbReference type="ARBA" id="ARBA00004349"/>
    </source>
</evidence>
<evidence type="ECO:0000256" key="3">
    <source>
        <dbReference type="ARBA" id="ARBA00006996"/>
    </source>
</evidence>
<comment type="similarity">
    <text evidence="3 13">Belongs to the synaptotagmin family.</text>
</comment>
<reference evidence="16" key="2">
    <citation type="submission" date="2020-02" db="EMBL/GenBank/DDBJ databases">
        <title>Esox lucius (northern pike) genome, fEsoLuc1, primary haplotype.</title>
        <authorList>
            <person name="Myers G."/>
            <person name="Karagic N."/>
            <person name="Meyer A."/>
            <person name="Pippel M."/>
            <person name="Reichard M."/>
            <person name="Winkler S."/>
            <person name="Tracey A."/>
            <person name="Sims Y."/>
            <person name="Howe K."/>
            <person name="Rhie A."/>
            <person name="Formenti G."/>
            <person name="Durbin R."/>
            <person name="Fedrigo O."/>
            <person name="Jarvis E.D."/>
        </authorList>
    </citation>
    <scope>NUCLEOTIDE SEQUENCE [LARGE SCALE GENOMIC DNA]</scope>
</reference>
<dbReference type="GO" id="GO:0042584">
    <property type="term" value="C:chromaffin granule membrane"/>
    <property type="evidence" value="ECO:0007669"/>
    <property type="project" value="UniProtKB-SubCell"/>
</dbReference>
<keyword evidence="8 13" id="KW-1133">Transmembrane helix</keyword>
<keyword evidence="11" id="KW-0325">Glycoprotein</keyword>
<keyword evidence="10 13" id="KW-0472">Membrane</keyword>
<dbReference type="PANTHER" id="PTHR10024:SF239">
    <property type="entry name" value="SYNAPTOTAGMIN-1"/>
    <property type="match status" value="1"/>
</dbReference>
<comment type="cofactor">
    <cofactor evidence="13">
        <name>Ca(2+)</name>
        <dbReference type="ChEBI" id="CHEBI:29108"/>
    </cofactor>
    <text evidence="13">Binds 3 Ca(2+) ions per subunit. The ions are bound to the C2 domains.</text>
</comment>
<dbReference type="GO" id="GO:0005509">
    <property type="term" value="F:calcium ion binding"/>
    <property type="evidence" value="ECO:0007669"/>
    <property type="project" value="UniProtKB-UniRule"/>
</dbReference>
<keyword evidence="6" id="KW-0677">Repeat</keyword>
<accession>A0A6Q2X9R3</accession>
<dbReference type="PRINTS" id="PR00399">
    <property type="entry name" value="SYNAPTOTAGMN"/>
</dbReference>
<dbReference type="GO" id="GO:0048488">
    <property type="term" value="P:synaptic vesicle endocytosis"/>
    <property type="evidence" value="ECO:0007669"/>
    <property type="project" value="TreeGrafter"/>
</dbReference>
<evidence type="ECO:0000256" key="6">
    <source>
        <dbReference type="ARBA" id="ARBA00022737"/>
    </source>
</evidence>
<dbReference type="CDD" id="cd08385">
    <property type="entry name" value="C2A_Synaptotagmin-1-5-6-9-10"/>
    <property type="match status" value="1"/>
</dbReference>
<evidence type="ECO:0000256" key="4">
    <source>
        <dbReference type="ARBA" id="ARBA00022692"/>
    </source>
</evidence>
<dbReference type="InterPro" id="IPR001565">
    <property type="entry name" value="Synaptotagmin"/>
</dbReference>
<evidence type="ECO:0000256" key="8">
    <source>
        <dbReference type="ARBA" id="ARBA00022989"/>
    </source>
</evidence>
<reference evidence="16" key="3">
    <citation type="submission" date="2025-08" db="UniProtKB">
        <authorList>
            <consortium name="Ensembl"/>
        </authorList>
    </citation>
    <scope>IDENTIFICATION</scope>
</reference>
<keyword evidence="9 13" id="KW-0770">Synapse</keyword>
<evidence type="ECO:0000259" key="15">
    <source>
        <dbReference type="PROSITE" id="PS50004"/>
    </source>
</evidence>
<dbReference type="GO" id="GO:0030276">
    <property type="term" value="F:clathrin binding"/>
    <property type="evidence" value="ECO:0007669"/>
    <property type="project" value="TreeGrafter"/>
</dbReference>
<dbReference type="GeneTree" id="ENSGT00940000155394"/>
<dbReference type="FunFam" id="2.60.40.150:FF:000016">
    <property type="entry name" value="Synaptotagmin 1"/>
    <property type="match status" value="1"/>
</dbReference>
<evidence type="ECO:0000313" key="16">
    <source>
        <dbReference type="Ensembl" id="ENSELUP00000050173.2"/>
    </source>
</evidence>
<dbReference type="InterPro" id="IPR035892">
    <property type="entry name" value="C2_domain_sf"/>
</dbReference>
<evidence type="ECO:0000256" key="9">
    <source>
        <dbReference type="ARBA" id="ARBA00023018"/>
    </source>
</evidence>
<evidence type="ECO:0000256" key="14">
    <source>
        <dbReference type="SAM" id="MobiDB-lite"/>
    </source>
</evidence>
<dbReference type="Ensembl" id="ENSELUT00000086046.2">
    <property type="protein sequence ID" value="ENSELUP00000050173.2"/>
    <property type="gene ID" value="ENSELUG00000020883.3"/>
</dbReference>
<reference evidence="17" key="1">
    <citation type="journal article" date="2014" name="PLoS ONE">
        <title>The genome and linkage map of the northern pike (Esox lucius): conserved synteny revealed between the salmonid sister group and the Neoteleostei.</title>
        <authorList>
            <person name="Rondeau E.B."/>
            <person name="Minkley D.R."/>
            <person name="Leong J.S."/>
            <person name="Messmer A.M."/>
            <person name="Jantzen J.R."/>
            <person name="von Schalburg K.R."/>
            <person name="Lemon C."/>
            <person name="Bird N.H."/>
            <person name="Koop B.F."/>
        </authorList>
    </citation>
    <scope>NUCLEOTIDE SEQUENCE</scope>
</reference>
<evidence type="ECO:0000313" key="17">
    <source>
        <dbReference type="Proteomes" id="UP000265140"/>
    </source>
</evidence>